<dbReference type="EMBL" id="CDHN01000004">
    <property type="protein sequence ID" value="CEJ92103.1"/>
    <property type="molecule type" value="Genomic_DNA"/>
</dbReference>
<feature type="compositionally biased region" description="Basic and acidic residues" evidence="1">
    <location>
        <begin position="294"/>
        <end position="307"/>
    </location>
</feature>
<accession>A0A0A1TMA6</accession>
<name>A0A0A1TMA6_9HYPO</name>
<dbReference type="Proteomes" id="UP000039046">
    <property type="component" value="Unassembled WGS sequence"/>
</dbReference>
<evidence type="ECO:0000313" key="2">
    <source>
        <dbReference type="EMBL" id="CEJ92103.1"/>
    </source>
</evidence>
<gene>
    <name evidence="2" type="ORF">VHEMI07776</name>
</gene>
<dbReference type="AlphaFoldDB" id="A0A0A1TMA6"/>
<reference evidence="2 3" key="1">
    <citation type="journal article" date="2015" name="Genome Announc.">
        <title>Draft Genome Sequence and Gene Annotation of the Entomopathogenic Fungus Verticillium hemipterigenum.</title>
        <authorList>
            <person name="Horn F."/>
            <person name="Habel A."/>
            <person name="Scharf D.H."/>
            <person name="Dworschak J."/>
            <person name="Brakhage A.A."/>
            <person name="Guthke R."/>
            <person name="Hertweck C."/>
            <person name="Linde J."/>
        </authorList>
    </citation>
    <scope>NUCLEOTIDE SEQUENCE [LARGE SCALE GENOMIC DNA]</scope>
</reference>
<feature type="region of interest" description="Disordered" evidence="1">
    <location>
        <begin position="288"/>
        <end position="313"/>
    </location>
</feature>
<proteinExistence type="predicted"/>
<keyword evidence="3" id="KW-1185">Reference proteome</keyword>
<protein>
    <submittedName>
        <fullName evidence="2">Uncharacterized protein</fullName>
    </submittedName>
</protein>
<evidence type="ECO:0000313" key="3">
    <source>
        <dbReference type="Proteomes" id="UP000039046"/>
    </source>
</evidence>
<sequence>MTTGFGGFKPSSAPPGCWFKYPDHDLDFDPLRVMSSFFMHQTKVMDCDCRDIGLCPAGPPPHPPITEFLTDEQRAYLGDSLPEPTERVVEDWNTRTGFGADKNERRRDLPPPAQRFMSATGTKVVARDWKDDLPHCDEVPFALVAADGTPAPFDPSRCKSYTPKKPQSELQIPKGVNMVRYCAARARELALTKLAADGIDTTTIPDEEYREMVEMLEKLPIRPRDVPTGCNPTVELDTCSYDGLCDSLINRTVAVTEDSPSAKAQADKFLLRLGSAGWSYLKGTTHKNATEAPKVSDKRDNLQHGPRDPNGMSMNEIDDIIRDLKQNVGSEAADADRMRFRHGPVINKNVSAGEYGMWNTSARAIGNFSALPGHIGHPGSVNWDGEKAKHAFGAAYGHICMALYLLATAAKAPDSFGLVN</sequence>
<evidence type="ECO:0000256" key="1">
    <source>
        <dbReference type="SAM" id="MobiDB-lite"/>
    </source>
</evidence>
<dbReference type="HOGENOM" id="CLU_654139_0_0_1"/>
<organism evidence="2 3">
    <name type="scientific">[Torrubiella] hemipterigena</name>
    <dbReference type="NCBI Taxonomy" id="1531966"/>
    <lineage>
        <taxon>Eukaryota</taxon>
        <taxon>Fungi</taxon>
        <taxon>Dikarya</taxon>
        <taxon>Ascomycota</taxon>
        <taxon>Pezizomycotina</taxon>
        <taxon>Sordariomycetes</taxon>
        <taxon>Hypocreomycetidae</taxon>
        <taxon>Hypocreales</taxon>
        <taxon>Clavicipitaceae</taxon>
        <taxon>Clavicipitaceae incertae sedis</taxon>
        <taxon>'Torrubiella' clade</taxon>
    </lineage>
</organism>